<evidence type="ECO:0000256" key="1">
    <source>
        <dbReference type="ARBA" id="ARBA00004162"/>
    </source>
</evidence>
<reference evidence="11 12" key="1">
    <citation type="submission" date="2015-11" db="EMBL/GenBank/DDBJ databases">
        <title>The genome of Candidatus Endoriftia persephone in Ridgeia piscesae and population structure of the North Eastern Pacific vestimentiferan symbionts.</title>
        <authorList>
            <person name="Perez M."/>
            <person name="Juniper K.S."/>
        </authorList>
    </citation>
    <scope>NUCLEOTIDE SEQUENCE [LARGE SCALE GENOMIC DNA]</scope>
    <source>
        <strain evidence="10">Ind10</strain>
        <strain evidence="9">Ind11</strain>
    </source>
</reference>
<dbReference type="Proteomes" id="UP000051634">
    <property type="component" value="Unassembled WGS sequence"/>
</dbReference>
<evidence type="ECO:0000256" key="7">
    <source>
        <dbReference type="RuleBase" id="RU003879"/>
    </source>
</evidence>
<gene>
    <name evidence="9" type="ORF">Ga0074115_10761</name>
    <name evidence="10" type="ORF">Ga0076813_154913</name>
</gene>
<dbReference type="PATRIC" id="fig|54398.3.peg.1164"/>
<dbReference type="OrthoDB" id="5294637at2"/>
<dbReference type="STRING" id="54398.Ga0074115_10761"/>
<evidence type="ECO:0000256" key="8">
    <source>
        <dbReference type="SAM" id="Phobius"/>
    </source>
</evidence>
<evidence type="ECO:0000256" key="3">
    <source>
        <dbReference type="ARBA" id="ARBA00022475"/>
    </source>
</evidence>
<dbReference type="RefSeq" id="WP_057954971.1">
    <property type="nucleotide sequence ID" value="NZ_KQ556866.1"/>
</dbReference>
<dbReference type="GO" id="GO:0022857">
    <property type="term" value="F:transmembrane transporter activity"/>
    <property type="evidence" value="ECO:0007669"/>
    <property type="project" value="InterPro"/>
</dbReference>
<protein>
    <submittedName>
        <fullName evidence="9">Biopolymer transport protein ExbD</fullName>
    </submittedName>
</protein>
<keyword evidence="7" id="KW-0813">Transport</keyword>
<comment type="similarity">
    <text evidence="2 7">Belongs to the ExbD/TolR family.</text>
</comment>
<proteinExistence type="inferred from homology"/>
<dbReference type="GO" id="GO:0005886">
    <property type="term" value="C:plasma membrane"/>
    <property type="evidence" value="ECO:0007669"/>
    <property type="project" value="UniProtKB-SubCell"/>
</dbReference>
<dbReference type="InterPro" id="IPR003400">
    <property type="entry name" value="ExbD"/>
</dbReference>
<dbReference type="Proteomes" id="UP000051276">
    <property type="component" value="Unassembled WGS sequence"/>
</dbReference>
<dbReference type="EMBL" id="LMXI01000145">
    <property type="protein sequence ID" value="KRT59472.1"/>
    <property type="molecule type" value="Genomic_DNA"/>
</dbReference>
<name>A0A0T5YV77_9GAMM</name>
<evidence type="ECO:0000313" key="10">
    <source>
        <dbReference type="EMBL" id="KRT59472.1"/>
    </source>
</evidence>
<comment type="subcellular location">
    <subcellularLocation>
        <location evidence="1">Cell membrane</location>
        <topology evidence="1">Single-pass membrane protein</topology>
    </subcellularLocation>
    <subcellularLocation>
        <location evidence="7">Cell membrane</location>
        <topology evidence="7">Single-pass type II membrane protein</topology>
    </subcellularLocation>
</comment>
<keyword evidence="3" id="KW-1003">Cell membrane</keyword>
<comment type="caution">
    <text evidence="9">The sequence shown here is derived from an EMBL/GenBank/DDBJ whole genome shotgun (WGS) entry which is preliminary data.</text>
</comment>
<feature type="transmembrane region" description="Helical" evidence="8">
    <location>
        <begin position="21"/>
        <end position="41"/>
    </location>
</feature>
<dbReference type="EMBL" id="LDXT01000090">
    <property type="protein sequence ID" value="KRT54532.1"/>
    <property type="molecule type" value="Genomic_DNA"/>
</dbReference>
<evidence type="ECO:0000256" key="5">
    <source>
        <dbReference type="ARBA" id="ARBA00022989"/>
    </source>
</evidence>
<evidence type="ECO:0000313" key="9">
    <source>
        <dbReference type="EMBL" id="KRT54532.1"/>
    </source>
</evidence>
<evidence type="ECO:0000256" key="6">
    <source>
        <dbReference type="ARBA" id="ARBA00023136"/>
    </source>
</evidence>
<accession>A0A0T5YV77</accession>
<keyword evidence="12" id="KW-1185">Reference proteome</keyword>
<dbReference type="Pfam" id="PF02472">
    <property type="entry name" value="ExbD"/>
    <property type="match status" value="1"/>
</dbReference>
<evidence type="ECO:0000313" key="11">
    <source>
        <dbReference type="Proteomes" id="UP000051276"/>
    </source>
</evidence>
<keyword evidence="5 8" id="KW-1133">Transmembrane helix</keyword>
<evidence type="ECO:0000256" key="2">
    <source>
        <dbReference type="ARBA" id="ARBA00005811"/>
    </source>
</evidence>
<sequence length="173" mass="19143">MKLSRRAKRMQRHHRRNRGRGAINLVSLMDIFTILVFFLLVNSSEVQILPNAKALQLPESSAEQRAEESLVVMLNRQEILLQGHPVAQLAELMEDDSELIAPLAQALAARAAERQTATTAEGAASGDITIMADKQTPYRLLKRVMLTCAESRFGNISLAVLRRPEAGESEVAL</sequence>
<keyword evidence="7" id="KW-0653">Protein transport</keyword>
<evidence type="ECO:0000313" key="12">
    <source>
        <dbReference type="Proteomes" id="UP000051634"/>
    </source>
</evidence>
<keyword evidence="4 7" id="KW-0812">Transmembrane</keyword>
<keyword evidence="6 8" id="KW-0472">Membrane</keyword>
<organism evidence="9 12">
    <name type="scientific">endosymbiont of Ridgeia piscesae</name>
    <dbReference type="NCBI Taxonomy" id="54398"/>
    <lineage>
        <taxon>Bacteria</taxon>
        <taxon>Pseudomonadati</taxon>
        <taxon>Pseudomonadota</taxon>
        <taxon>Gammaproteobacteria</taxon>
        <taxon>sulfur-oxidizing symbionts</taxon>
    </lineage>
</organism>
<dbReference type="GO" id="GO:0015031">
    <property type="term" value="P:protein transport"/>
    <property type="evidence" value="ECO:0007669"/>
    <property type="project" value="UniProtKB-KW"/>
</dbReference>
<dbReference type="AlphaFoldDB" id="A0A0T5YV77"/>
<evidence type="ECO:0000256" key="4">
    <source>
        <dbReference type="ARBA" id="ARBA00022692"/>
    </source>
</evidence>